<evidence type="ECO:0000313" key="1">
    <source>
        <dbReference type="EMBL" id="KAI5429884.1"/>
    </source>
</evidence>
<protein>
    <submittedName>
        <fullName evidence="1">Uncharacterized protein</fullName>
    </submittedName>
</protein>
<accession>A0A9D4XZF2</accession>
<dbReference type="Proteomes" id="UP001058974">
    <property type="component" value="Chromosome 3"/>
</dbReference>
<organism evidence="1 2">
    <name type="scientific">Pisum sativum</name>
    <name type="common">Garden pea</name>
    <name type="synonym">Lathyrus oleraceus</name>
    <dbReference type="NCBI Taxonomy" id="3888"/>
    <lineage>
        <taxon>Eukaryota</taxon>
        <taxon>Viridiplantae</taxon>
        <taxon>Streptophyta</taxon>
        <taxon>Embryophyta</taxon>
        <taxon>Tracheophyta</taxon>
        <taxon>Spermatophyta</taxon>
        <taxon>Magnoliopsida</taxon>
        <taxon>eudicotyledons</taxon>
        <taxon>Gunneridae</taxon>
        <taxon>Pentapetalae</taxon>
        <taxon>rosids</taxon>
        <taxon>fabids</taxon>
        <taxon>Fabales</taxon>
        <taxon>Fabaceae</taxon>
        <taxon>Papilionoideae</taxon>
        <taxon>50 kb inversion clade</taxon>
        <taxon>NPAAA clade</taxon>
        <taxon>Hologalegina</taxon>
        <taxon>IRL clade</taxon>
        <taxon>Fabeae</taxon>
        <taxon>Lathyrus</taxon>
    </lineage>
</organism>
<proteinExistence type="predicted"/>
<comment type="caution">
    <text evidence="1">The sequence shown here is derived from an EMBL/GenBank/DDBJ whole genome shotgun (WGS) entry which is preliminary data.</text>
</comment>
<gene>
    <name evidence="1" type="ORF">KIW84_034463</name>
</gene>
<evidence type="ECO:0000313" key="2">
    <source>
        <dbReference type="Proteomes" id="UP001058974"/>
    </source>
</evidence>
<dbReference type="EMBL" id="JAMSHJ010000003">
    <property type="protein sequence ID" value="KAI5429884.1"/>
    <property type="molecule type" value="Genomic_DNA"/>
</dbReference>
<sequence>MKKFWLYLIPQSVVEKDSNFMDIVAGVWCDTKSVVTSPITVDTLLTRLGKKPMLSRLHVASMSGSMEFVIPQANSSALIPISVHFAATETFSDPKAISYMVERVVGTVSFEIVFQEKCLETGDTVSISVIYGHTTVVEEHHSIHQVMATSLEETLTLNLLVQR</sequence>
<dbReference type="AlphaFoldDB" id="A0A9D4XZF2"/>
<dbReference type="Gramene" id="Psat03G0446300-T1">
    <property type="protein sequence ID" value="KAI5429884.1"/>
    <property type="gene ID" value="KIW84_034463"/>
</dbReference>
<keyword evidence="2" id="KW-1185">Reference proteome</keyword>
<name>A0A9D4XZF2_PEA</name>
<reference evidence="1 2" key="1">
    <citation type="journal article" date="2022" name="Nat. Genet.">
        <title>Improved pea reference genome and pan-genome highlight genomic features and evolutionary characteristics.</title>
        <authorList>
            <person name="Yang T."/>
            <person name="Liu R."/>
            <person name="Luo Y."/>
            <person name="Hu S."/>
            <person name="Wang D."/>
            <person name="Wang C."/>
            <person name="Pandey M.K."/>
            <person name="Ge S."/>
            <person name="Xu Q."/>
            <person name="Li N."/>
            <person name="Li G."/>
            <person name="Huang Y."/>
            <person name="Saxena R.K."/>
            <person name="Ji Y."/>
            <person name="Li M."/>
            <person name="Yan X."/>
            <person name="He Y."/>
            <person name="Liu Y."/>
            <person name="Wang X."/>
            <person name="Xiang C."/>
            <person name="Varshney R.K."/>
            <person name="Ding H."/>
            <person name="Gao S."/>
            <person name="Zong X."/>
        </authorList>
    </citation>
    <scope>NUCLEOTIDE SEQUENCE [LARGE SCALE GENOMIC DNA]</scope>
    <source>
        <strain evidence="1 2">cv. Zhongwan 6</strain>
    </source>
</reference>